<accession>A0A9W4ERV3</accession>
<protein>
    <submittedName>
        <fullName evidence="1">PadR family transcriptional regulator</fullName>
    </submittedName>
</protein>
<sequence>MRFECRRLSVNRYLVSKRRYNEKIVDISGETIDIFEKSLIYFSEYEVGYVEKKLP</sequence>
<gene>
    <name evidence="1" type="ORF">KNN_00494</name>
</gene>
<dbReference type="EMBL" id="AP014864">
    <property type="protein sequence ID" value="BAR81370.1"/>
    <property type="molecule type" value="Genomic_DNA"/>
</dbReference>
<dbReference type="AlphaFoldDB" id="A0A9W4ERV3"/>
<evidence type="ECO:0000313" key="2">
    <source>
        <dbReference type="Proteomes" id="UP000055316"/>
    </source>
</evidence>
<reference evidence="1 2" key="1">
    <citation type="submission" date="2015-05" db="EMBL/GenBank/DDBJ databases">
        <title>Whole genome sequence of Bacillus thuringiensis serovar tolworthi Pasteur Institute Standard strain.</title>
        <authorList>
            <person name="Kanda K."/>
            <person name="Nakashima K."/>
            <person name="Nagano Y."/>
        </authorList>
    </citation>
    <scope>NUCLEOTIDE SEQUENCE [LARGE SCALE GENOMIC DNA]</scope>
    <source>
        <strain evidence="1 2">Pasteur Institute Standard strain</strain>
    </source>
</reference>
<dbReference type="Proteomes" id="UP000055316">
    <property type="component" value="Chromosome"/>
</dbReference>
<organism evidence="1 2">
    <name type="scientific">Bacillus thuringiensis subsp. tolworthi</name>
    <dbReference type="NCBI Taxonomy" id="1442"/>
    <lineage>
        <taxon>Bacteria</taxon>
        <taxon>Bacillati</taxon>
        <taxon>Bacillota</taxon>
        <taxon>Bacilli</taxon>
        <taxon>Bacillales</taxon>
        <taxon>Bacillaceae</taxon>
        <taxon>Bacillus</taxon>
        <taxon>Bacillus cereus group</taxon>
    </lineage>
</organism>
<proteinExistence type="predicted"/>
<evidence type="ECO:0000313" key="1">
    <source>
        <dbReference type="EMBL" id="BAR81370.1"/>
    </source>
</evidence>
<name>A0A9W4ERV3_BACTO</name>